<dbReference type="AlphaFoldDB" id="A0A7W7DMM0"/>
<evidence type="ECO:0000313" key="11">
    <source>
        <dbReference type="Proteomes" id="UP000565089"/>
    </source>
</evidence>
<comment type="function">
    <text evidence="8">Transfers the 4'-phosphopantetheine moiety from coenzyme A to a Ser of acyl-carrier-protein.</text>
</comment>
<dbReference type="Gene3D" id="3.90.470.20">
    <property type="entry name" value="4'-phosphopantetheinyl transferase domain"/>
    <property type="match status" value="1"/>
</dbReference>
<evidence type="ECO:0000256" key="1">
    <source>
        <dbReference type="ARBA" id="ARBA00022516"/>
    </source>
</evidence>
<keyword evidence="2 8" id="KW-0808">Transferase</keyword>
<evidence type="ECO:0000256" key="8">
    <source>
        <dbReference type="HAMAP-Rule" id="MF_00101"/>
    </source>
</evidence>
<dbReference type="HAMAP" id="MF_00101">
    <property type="entry name" value="AcpS"/>
    <property type="match status" value="1"/>
</dbReference>
<reference evidence="10 11" key="1">
    <citation type="submission" date="2020-08" db="EMBL/GenBank/DDBJ databases">
        <title>Sequencing the genomes of 1000 actinobacteria strains.</title>
        <authorList>
            <person name="Klenk H.-P."/>
        </authorList>
    </citation>
    <scope>NUCLEOTIDE SEQUENCE [LARGE SCALE GENOMIC DNA]</scope>
    <source>
        <strain evidence="10 11">DSM 40483</strain>
    </source>
</reference>
<sequence>MRIGIDVLGLGELDRLQARPWFRRYTYATDELALADGFGRERAREFLAGRFAAKEAVLKVLGTGCRGGLLPRHICVTRGARSGPLVRLTGAAQRRAAEIGLSDLTVSIAHKGEYVVAVALGHGDHETASRTGDAGATARTVLEEIALRESVRGGRSE</sequence>
<evidence type="ECO:0000256" key="3">
    <source>
        <dbReference type="ARBA" id="ARBA00022723"/>
    </source>
</evidence>
<dbReference type="InterPro" id="IPR002582">
    <property type="entry name" value="ACPS"/>
</dbReference>
<feature type="binding site" evidence="8">
    <location>
        <position position="55"/>
    </location>
    <ligand>
        <name>Mg(2+)</name>
        <dbReference type="ChEBI" id="CHEBI:18420"/>
    </ligand>
</feature>
<dbReference type="Pfam" id="PF01648">
    <property type="entry name" value="ACPS"/>
    <property type="match status" value="1"/>
</dbReference>
<keyword evidence="6 8" id="KW-0443">Lipid metabolism</keyword>
<evidence type="ECO:0000256" key="5">
    <source>
        <dbReference type="ARBA" id="ARBA00022842"/>
    </source>
</evidence>
<evidence type="ECO:0000256" key="4">
    <source>
        <dbReference type="ARBA" id="ARBA00022832"/>
    </source>
</evidence>
<keyword evidence="1 8" id="KW-0444">Lipid biosynthesis</keyword>
<dbReference type="GO" id="GO:0006633">
    <property type="term" value="P:fatty acid biosynthetic process"/>
    <property type="evidence" value="ECO:0007669"/>
    <property type="project" value="UniProtKB-UniRule"/>
</dbReference>
<comment type="subcellular location">
    <subcellularLocation>
        <location evidence="8">Cytoplasm</location>
    </subcellularLocation>
</comment>
<gene>
    <name evidence="8" type="primary">acpS</name>
    <name evidence="10" type="ORF">BJ965_001974</name>
</gene>
<keyword evidence="5 8" id="KW-0460">Magnesium</keyword>
<comment type="similarity">
    <text evidence="8">Belongs to the P-Pant transferase superfamily. AcpS family.</text>
</comment>
<keyword evidence="7 8" id="KW-0275">Fatty acid biosynthesis</keyword>
<dbReference type="InterPro" id="IPR004568">
    <property type="entry name" value="Ppantetheine-prot_Trfase_dom"/>
</dbReference>
<dbReference type="EC" id="2.7.8.7" evidence="8"/>
<dbReference type="RefSeq" id="WP_184908293.1">
    <property type="nucleotide sequence ID" value="NZ_JACHMS010000001.1"/>
</dbReference>
<dbReference type="NCBIfam" id="TIGR00556">
    <property type="entry name" value="pantethn_trn"/>
    <property type="match status" value="1"/>
</dbReference>
<dbReference type="InterPro" id="IPR008278">
    <property type="entry name" value="4-PPantetheinyl_Trfase_dom"/>
</dbReference>
<evidence type="ECO:0000256" key="6">
    <source>
        <dbReference type="ARBA" id="ARBA00023098"/>
    </source>
</evidence>
<keyword evidence="8" id="KW-0963">Cytoplasm</keyword>
<evidence type="ECO:0000256" key="2">
    <source>
        <dbReference type="ARBA" id="ARBA00022679"/>
    </source>
</evidence>
<accession>A0A7W7DMM0</accession>
<keyword evidence="4 8" id="KW-0276">Fatty acid metabolism</keyword>
<protein>
    <recommendedName>
        <fullName evidence="8">Holo-[acyl-carrier-protein] synthase</fullName>
        <shortName evidence="8">Holo-ACP synthase</shortName>
        <ecNumber evidence="8">2.7.8.7</ecNumber>
    </recommendedName>
    <alternativeName>
        <fullName evidence="8">4'-phosphopantetheinyl transferase AcpS</fullName>
    </alternativeName>
</protein>
<evidence type="ECO:0000259" key="9">
    <source>
        <dbReference type="Pfam" id="PF01648"/>
    </source>
</evidence>
<dbReference type="InterPro" id="IPR037143">
    <property type="entry name" value="4-PPantetheinyl_Trfase_dom_sf"/>
</dbReference>
<keyword evidence="3 8" id="KW-0479">Metal-binding</keyword>
<dbReference type="GeneID" id="95793960"/>
<feature type="domain" description="4'-phosphopantetheinyl transferase" evidence="9">
    <location>
        <begin position="2"/>
        <end position="119"/>
    </location>
</feature>
<dbReference type="EMBL" id="JACHMS010000001">
    <property type="protein sequence ID" value="MBB4712092.1"/>
    <property type="molecule type" value="Genomic_DNA"/>
</dbReference>
<proteinExistence type="inferred from homology"/>
<comment type="cofactor">
    <cofactor evidence="8">
        <name>Mg(2+)</name>
        <dbReference type="ChEBI" id="CHEBI:18420"/>
    </cofactor>
</comment>
<organism evidence="10 11">
    <name type="scientific">Streptomyces luteogriseus</name>
    <dbReference type="NCBI Taxonomy" id="68233"/>
    <lineage>
        <taxon>Bacteria</taxon>
        <taxon>Bacillati</taxon>
        <taxon>Actinomycetota</taxon>
        <taxon>Actinomycetes</taxon>
        <taxon>Kitasatosporales</taxon>
        <taxon>Streptomycetaceae</taxon>
        <taxon>Streptomyces</taxon>
    </lineage>
</organism>
<dbReference type="GO" id="GO:0008897">
    <property type="term" value="F:holo-[acyl-carrier-protein] synthase activity"/>
    <property type="evidence" value="ECO:0007669"/>
    <property type="project" value="UniProtKB-UniRule"/>
</dbReference>
<evidence type="ECO:0000256" key="7">
    <source>
        <dbReference type="ARBA" id="ARBA00023160"/>
    </source>
</evidence>
<dbReference type="Proteomes" id="UP000565089">
    <property type="component" value="Unassembled WGS sequence"/>
</dbReference>
<evidence type="ECO:0000313" key="10">
    <source>
        <dbReference type="EMBL" id="MBB4712092.1"/>
    </source>
</evidence>
<comment type="caution">
    <text evidence="10">The sequence shown here is derived from an EMBL/GenBank/DDBJ whole genome shotgun (WGS) entry which is preliminary data.</text>
</comment>
<dbReference type="SUPFAM" id="SSF56214">
    <property type="entry name" value="4'-phosphopantetheinyl transferase"/>
    <property type="match status" value="1"/>
</dbReference>
<feature type="binding site" evidence="8">
    <location>
        <position position="6"/>
    </location>
    <ligand>
        <name>Mg(2+)</name>
        <dbReference type="ChEBI" id="CHEBI:18420"/>
    </ligand>
</feature>
<dbReference type="GO" id="GO:0000287">
    <property type="term" value="F:magnesium ion binding"/>
    <property type="evidence" value="ECO:0007669"/>
    <property type="project" value="UniProtKB-UniRule"/>
</dbReference>
<dbReference type="GO" id="GO:0005737">
    <property type="term" value="C:cytoplasm"/>
    <property type="evidence" value="ECO:0007669"/>
    <property type="project" value="UniProtKB-SubCell"/>
</dbReference>
<keyword evidence="11" id="KW-1185">Reference proteome</keyword>
<name>A0A7W7DMM0_9ACTN</name>
<comment type="catalytic activity">
    <reaction evidence="8">
        <text>apo-[ACP] + CoA = holo-[ACP] + adenosine 3',5'-bisphosphate + H(+)</text>
        <dbReference type="Rhea" id="RHEA:12068"/>
        <dbReference type="Rhea" id="RHEA-COMP:9685"/>
        <dbReference type="Rhea" id="RHEA-COMP:9690"/>
        <dbReference type="ChEBI" id="CHEBI:15378"/>
        <dbReference type="ChEBI" id="CHEBI:29999"/>
        <dbReference type="ChEBI" id="CHEBI:57287"/>
        <dbReference type="ChEBI" id="CHEBI:58343"/>
        <dbReference type="ChEBI" id="CHEBI:64479"/>
        <dbReference type="EC" id="2.7.8.7"/>
    </reaction>
</comment>